<dbReference type="NCBIfam" id="TIGR03270">
    <property type="entry name" value="methan_mark_4"/>
    <property type="match status" value="1"/>
</dbReference>
<dbReference type="PATRIC" id="fig|294671.3.peg.565"/>
<name>A0A126QZ99_METOL</name>
<dbReference type="GO" id="GO:0032259">
    <property type="term" value="P:methylation"/>
    <property type="evidence" value="ECO:0007669"/>
    <property type="project" value="UniProtKB-KW"/>
</dbReference>
<sequence length="263" mass="29700">MINMVAGLGENENILLASKELESIEDLNIHLVKSEDELIDAFKNPKVHATLRGSLKASKIIKSIKELKSDCKINRATYINTSEDENFSKDYEFLLAPVGIDEGKNLEEKVELAIQAANFLQYLGKMPKIAILAEGRKDDLGRSEKIDESLISSQELTNLLTDTFNKLDNFDNNSEDISKNYSIKNYYILLEQAIEEGYNIILANDGIFGNIMFRTLVLLDKWPSFGAVTLGMDEIFIDTSRDQSVEGYKRSLKLAYKLAKLKE</sequence>
<dbReference type="InterPro" id="IPR016764">
    <property type="entry name" value="MeTrfase_MtxX_xsu"/>
</dbReference>
<evidence type="ECO:0000256" key="1">
    <source>
        <dbReference type="ARBA" id="ARBA00009125"/>
    </source>
</evidence>
<reference evidence="5" key="2">
    <citation type="submission" date="2016-02" db="EMBL/GenBank/DDBJ databases">
        <title>The draft genome sequence of the rumen methanogen Methanobrevibacter olleyae YLM1.</title>
        <authorList>
            <consortium name="New Zealand Agricultural Greenhouse Gas Research Centre/Pastoral Greenhouse Gas Research Consortium"/>
            <person name="Kelly W.J."/>
            <person name="Li D."/>
            <person name="Lambie S.C."/>
            <person name="Attwood G.T."/>
            <person name="Altermann E."/>
            <person name="Leahy S.C."/>
        </authorList>
    </citation>
    <scope>NUCLEOTIDE SEQUENCE [LARGE SCALE GENOMIC DNA]</scope>
    <source>
        <strain evidence="5">YLM1</strain>
    </source>
</reference>
<organism evidence="4 5">
    <name type="scientific">Methanobrevibacter olleyae</name>
    <dbReference type="NCBI Taxonomy" id="294671"/>
    <lineage>
        <taxon>Archaea</taxon>
        <taxon>Methanobacteriati</taxon>
        <taxon>Methanobacteriota</taxon>
        <taxon>Methanomada group</taxon>
        <taxon>Methanobacteria</taxon>
        <taxon>Methanobacteriales</taxon>
        <taxon>Methanobacteriaceae</taxon>
        <taxon>Methanobrevibacter</taxon>
    </lineage>
</organism>
<protein>
    <submittedName>
        <fullName evidence="4">Methanogeneis marker protein 4</fullName>
    </submittedName>
</protein>
<dbReference type="Gene3D" id="3.40.718.10">
    <property type="entry name" value="Isopropylmalate Dehydrogenase"/>
    <property type="match status" value="1"/>
</dbReference>
<dbReference type="KEGG" id="mol:YLM1_0545"/>
<accession>A0A126QZ99</accession>
<dbReference type="SUPFAM" id="SSF53659">
    <property type="entry name" value="Isocitrate/Isopropylmalate dehydrogenase-like"/>
    <property type="match status" value="1"/>
</dbReference>
<keyword evidence="3" id="KW-0808">Transferase</keyword>
<dbReference type="STRING" id="294671.YLM1_0545"/>
<dbReference type="GO" id="GO:0008168">
    <property type="term" value="F:methyltransferase activity"/>
    <property type="evidence" value="ECO:0007669"/>
    <property type="project" value="UniProtKB-KW"/>
</dbReference>
<proteinExistence type="inferred from homology"/>
<reference evidence="4 5" key="1">
    <citation type="journal article" date="2016" name="Genome Announc.">
        <title>Draft Genome Sequence of the Rumen Methanogen Methanobrevibacter olleyae YLM1.</title>
        <authorList>
            <person name="Kelly W.J."/>
            <person name="Li D."/>
            <person name="Lambie S.C."/>
            <person name="Cox F."/>
            <person name="Attwood G.T."/>
            <person name="Altermann E."/>
            <person name="Leahy S.C."/>
        </authorList>
    </citation>
    <scope>NUCLEOTIDE SEQUENCE [LARGE SCALE GENOMIC DNA]</scope>
    <source>
        <strain evidence="4 5">YLM1</strain>
    </source>
</reference>
<evidence type="ECO:0000256" key="2">
    <source>
        <dbReference type="ARBA" id="ARBA00022603"/>
    </source>
</evidence>
<comment type="similarity">
    <text evidence="1">Belongs to the MtxX family.</text>
</comment>
<gene>
    <name evidence="4" type="ORF">YLM1_0545</name>
</gene>
<evidence type="ECO:0000313" key="4">
    <source>
        <dbReference type="EMBL" id="AMK15102.1"/>
    </source>
</evidence>
<evidence type="ECO:0000256" key="3">
    <source>
        <dbReference type="ARBA" id="ARBA00022679"/>
    </source>
</evidence>
<keyword evidence="5" id="KW-1185">Reference proteome</keyword>
<keyword evidence="2" id="KW-0489">Methyltransferase</keyword>
<dbReference type="Proteomes" id="UP000066376">
    <property type="component" value="Chromosome"/>
</dbReference>
<dbReference type="EMBL" id="CP014265">
    <property type="protein sequence ID" value="AMK15102.1"/>
    <property type="molecule type" value="Genomic_DNA"/>
</dbReference>
<dbReference type="AlphaFoldDB" id="A0A126QZ99"/>
<evidence type="ECO:0000313" key="5">
    <source>
        <dbReference type="Proteomes" id="UP000066376"/>
    </source>
</evidence>